<dbReference type="InterPro" id="IPR015422">
    <property type="entry name" value="PyrdxlP-dep_Trfase_small"/>
</dbReference>
<feature type="compositionally biased region" description="Low complexity" evidence="10">
    <location>
        <begin position="1"/>
        <end position="32"/>
    </location>
</feature>
<dbReference type="GO" id="GO:0005737">
    <property type="term" value="C:cytoplasm"/>
    <property type="evidence" value="ECO:0007669"/>
    <property type="project" value="TreeGrafter"/>
</dbReference>
<keyword evidence="12" id="KW-1185">Reference proteome</keyword>
<reference evidence="11" key="1">
    <citation type="journal article" date="2023" name="PhytoFront">
        <title>Draft Genome Resources of Seven Strains of Tilletia horrida, Causal Agent of Kernel Smut of Rice.</title>
        <authorList>
            <person name="Khanal S."/>
            <person name="Antony Babu S."/>
            <person name="Zhou X.G."/>
        </authorList>
    </citation>
    <scope>NUCLEOTIDE SEQUENCE</scope>
    <source>
        <strain evidence="11">TX3</strain>
    </source>
</reference>
<comment type="similarity">
    <text evidence="3 9">Belongs to the trans-sulfuration enzymes family.</text>
</comment>
<dbReference type="GO" id="GO:0004123">
    <property type="term" value="F:cystathionine gamma-lyase activity"/>
    <property type="evidence" value="ECO:0007669"/>
    <property type="project" value="TreeGrafter"/>
</dbReference>
<dbReference type="InterPro" id="IPR015424">
    <property type="entry name" value="PyrdxlP-dep_Trfase"/>
</dbReference>
<evidence type="ECO:0000256" key="3">
    <source>
        <dbReference type="ARBA" id="ARBA00009077"/>
    </source>
</evidence>
<keyword evidence="5 8" id="KW-0663">Pyridoxal phosphate</keyword>
<dbReference type="EC" id="4.4.1.1" evidence="4"/>
<feature type="region of interest" description="Disordered" evidence="10">
    <location>
        <begin position="1"/>
        <end position="35"/>
    </location>
</feature>
<dbReference type="GO" id="GO:0019343">
    <property type="term" value="P:cysteine biosynthetic process via cystathionine"/>
    <property type="evidence" value="ECO:0007669"/>
    <property type="project" value="TreeGrafter"/>
</dbReference>
<dbReference type="PROSITE" id="PS00868">
    <property type="entry name" value="CYS_MET_METAB_PP"/>
    <property type="match status" value="1"/>
</dbReference>
<dbReference type="FunFam" id="3.40.640.10:FF:000009">
    <property type="entry name" value="Cystathionine gamma-synthase homolog"/>
    <property type="match status" value="1"/>
</dbReference>
<dbReference type="PIRSF" id="PIRSF001434">
    <property type="entry name" value="CGS"/>
    <property type="match status" value="1"/>
</dbReference>
<accession>A0AAN6GC18</accession>
<keyword evidence="6" id="KW-0028">Amino-acid biosynthesis</keyword>
<evidence type="ECO:0000256" key="1">
    <source>
        <dbReference type="ARBA" id="ARBA00001933"/>
    </source>
</evidence>
<protein>
    <recommendedName>
        <fullName evidence="4">cystathionine gamma-lyase</fullName>
        <ecNumber evidence="4">4.4.1.1</ecNumber>
    </recommendedName>
    <alternativeName>
        <fullName evidence="7">Gamma-cystathionase</fullName>
    </alternativeName>
</protein>
<proteinExistence type="inferred from homology"/>
<evidence type="ECO:0000256" key="8">
    <source>
        <dbReference type="PIRSR" id="PIRSR001434-2"/>
    </source>
</evidence>
<organism evidence="11 12">
    <name type="scientific">Tilletia horrida</name>
    <dbReference type="NCBI Taxonomy" id="155126"/>
    <lineage>
        <taxon>Eukaryota</taxon>
        <taxon>Fungi</taxon>
        <taxon>Dikarya</taxon>
        <taxon>Basidiomycota</taxon>
        <taxon>Ustilaginomycotina</taxon>
        <taxon>Exobasidiomycetes</taxon>
        <taxon>Tilletiales</taxon>
        <taxon>Tilletiaceae</taxon>
        <taxon>Tilletia</taxon>
    </lineage>
</organism>
<dbReference type="AlphaFoldDB" id="A0AAN6GC18"/>
<dbReference type="InterPro" id="IPR000277">
    <property type="entry name" value="Cys/Met-Metab_PyrdxlP-dep_enz"/>
</dbReference>
<dbReference type="Pfam" id="PF01053">
    <property type="entry name" value="Cys_Met_Meta_PP"/>
    <property type="match status" value="1"/>
</dbReference>
<evidence type="ECO:0000256" key="10">
    <source>
        <dbReference type="SAM" id="MobiDB-lite"/>
    </source>
</evidence>
<comment type="caution">
    <text evidence="11">The sequence shown here is derived from an EMBL/GenBank/DDBJ whole genome shotgun (WGS) entry which is preliminary data.</text>
</comment>
<dbReference type="Proteomes" id="UP001176521">
    <property type="component" value="Unassembled WGS sequence"/>
</dbReference>
<evidence type="ECO:0000313" key="11">
    <source>
        <dbReference type="EMBL" id="KAK0529368.1"/>
    </source>
</evidence>
<evidence type="ECO:0000256" key="4">
    <source>
        <dbReference type="ARBA" id="ARBA00012085"/>
    </source>
</evidence>
<dbReference type="GO" id="GO:0030170">
    <property type="term" value="F:pyridoxal phosphate binding"/>
    <property type="evidence" value="ECO:0007669"/>
    <property type="project" value="InterPro"/>
</dbReference>
<evidence type="ECO:0000256" key="5">
    <source>
        <dbReference type="ARBA" id="ARBA00022898"/>
    </source>
</evidence>
<dbReference type="PANTHER" id="PTHR11808:SF15">
    <property type="entry name" value="CYSTATHIONINE GAMMA-LYASE"/>
    <property type="match status" value="1"/>
</dbReference>
<dbReference type="InterPro" id="IPR054542">
    <property type="entry name" value="Cys_met_metab_PP"/>
</dbReference>
<dbReference type="PANTHER" id="PTHR11808">
    <property type="entry name" value="TRANS-SULFURATION ENZYME FAMILY MEMBER"/>
    <property type="match status" value="1"/>
</dbReference>
<dbReference type="Gene3D" id="3.40.640.10">
    <property type="entry name" value="Type I PLP-dependent aspartate aminotransferase-like (Major domain)"/>
    <property type="match status" value="1"/>
</dbReference>
<sequence length="446" mass="47107">MPPVAAAIPATAAASNSNSNSNSNSSNSASQSQHHDVEALGFATRAIHIGSEPSAETGAVIPAISLSTTFIQDGVGGLRGNGYEYSRSGNPNRFSLERAVASLEGATHGFAFSSGSAVTGTILSALPPSSHIVSVNDVYGGTYRYFTKVASVHGIDLTFVDLEGDDSAVAQRLVDALTPQTKLVWIETPTNPTLRLIDIALIAKTVKAHRPEARVVVDNTFLSPYFQQPLKLGADIVVHSATKYIGGHSDVVLGLALTSDSAWVEKLKFLQNSIGAVPSPFDCWLALRSLKTLALRMKAHGEAALKVATYLESHPAVESVVYPGLLSHPSHAVAAKQIVVRPGSVAPSANEDFPYGGMVSFRLRTDPNDPAPADRFFAKLQVLTLAESLGGVETLVELPSRMTHAAVAPEDRLKLGIGHNLIRLSVGIEETDDIIADLKRGLEGLA</sequence>
<dbReference type="EMBL" id="JAPDMQ010000245">
    <property type="protein sequence ID" value="KAK0529368.1"/>
    <property type="molecule type" value="Genomic_DNA"/>
</dbReference>
<evidence type="ECO:0000256" key="7">
    <source>
        <dbReference type="ARBA" id="ARBA00029853"/>
    </source>
</evidence>
<dbReference type="Gene3D" id="3.90.1150.10">
    <property type="entry name" value="Aspartate Aminotransferase, domain 1"/>
    <property type="match status" value="1"/>
</dbReference>
<keyword evidence="6" id="KW-0198">Cysteine biosynthesis</keyword>
<dbReference type="GO" id="GO:0019346">
    <property type="term" value="P:transsulfuration"/>
    <property type="evidence" value="ECO:0007669"/>
    <property type="project" value="InterPro"/>
</dbReference>
<evidence type="ECO:0000256" key="6">
    <source>
        <dbReference type="ARBA" id="ARBA00023192"/>
    </source>
</evidence>
<dbReference type="CDD" id="cd00614">
    <property type="entry name" value="CGS_like"/>
    <property type="match status" value="1"/>
</dbReference>
<comment type="cofactor">
    <cofactor evidence="1 9">
        <name>pyridoxal 5'-phosphate</name>
        <dbReference type="ChEBI" id="CHEBI:597326"/>
    </cofactor>
</comment>
<evidence type="ECO:0000256" key="2">
    <source>
        <dbReference type="ARBA" id="ARBA00005038"/>
    </source>
</evidence>
<dbReference type="InterPro" id="IPR015421">
    <property type="entry name" value="PyrdxlP-dep_Trfase_major"/>
</dbReference>
<evidence type="ECO:0000256" key="9">
    <source>
        <dbReference type="RuleBase" id="RU362118"/>
    </source>
</evidence>
<feature type="modified residue" description="N6-(pyridoxal phosphate)lysine" evidence="8">
    <location>
        <position position="243"/>
    </location>
</feature>
<comment type="pathway">
    <text evidence="2">Amino-acid biosynthesis; L-cysteine biosynthesis; L-cysteine from L-homocysteine and L-serine: step 2/2.</text>
</comment>
<keyword evidence="11" id="KW-0456">Lyase</keyword>
<name>A0AAN6GC18_9BASI</name>
<evidence type="ECO:0000313" key="12">
    <source>
        <dbReference type="Proteomes" id="UP001176521"/>
    </source>
</evidence>
<gene>
    <name evidence="11" type="primary">CYS3</name>
    <name evidence="11" type="ORF">OC842_004262</name>
</gene>
<dbReference type="SUPFAM" id="SSF53383">
    <property type="entry name" value="PLP-dependent transferases"/>
    <property type="match status" value="1"/>
</dbReference>